<dbReference type="OrthoDB" id="9799538at2"/>
<organism evidence="2 3">
    <name type="scientific">Loktanella salsilacus</name>
    <dbReference type="NCBI Taxonomy" id="195913"/>
    <lineage>
        <taxon>Bacteria</taxon>
        <taxon>Pseudomonadati</taxon>
        <taxon>Pseudomonadota</taxon>
        <taxon>Alphaproteobacteria</taxon>
        <taxon>Rhodobacterales</taxon>
        <taxon>Roseobacteraceae</taxon>
        <taxon>Loktanella</taxon>
    </lineage>
</organism>
<sequence length="293" mass="31778">MTHQLIIGNRLYFSWSLAAWLMVERFGLSDQVKTTVLYPASEDGVAALMTDYAPARTLPTMITAGGAILSDSMAIAEELASLHPNAGLWPAAPLARGTARTLANEMHSSFRALRSDWPVNLHRSYAPIIPSPAVAAELDRLEEIWTHARRVTAQDTPWLCGDYSIADAIFAPMAVRLANYGFDTRPTTKAYVAAHLADPALRRWRAMGLAANQTSDVFEYGGAARPWPGPAPLAAAPVTDGTAENATCPYSGDPVTHLLRIDGRIFGFCNAFCRDKTVADPAAWPAFMALYQS</sequence>
<dbReference type="InterPro" id="IPR036282">
    <property type="entry name" value="Glutathione-S-Trfase_C_sf"/>
</dbReference>
<reference evidence="2 3" key="1">
    <citation type="submission" date="2016-10" db="EMBL/GenBank/DDBJ databases">
        <authorList>
            <person name="de Groot N.N."/>
        </authorList>
    </citation>
    <scope>NUCLEOTIDE SEQUENCE [LARGE SCALE GENOMIC DNA]</scope>
    <source>
        <strain evidence="2 3">DSM 16199</strain>
    </source>
</reference>
<dbReference type="Proteomes" id="UP000199550">
    <property type="component" value="Unassembled WGS sequence"/>
</dbReference>
<dbReference type="SUPFAM" id="SSF47616">
    <property type="entry name" value="GST C-terminal domain-like"/>
    <property type="match status" value="1"/>
</dbReference>
<gene>
    <name evidence="2" type="ORF">SAMN04488004_11623</name>
</gene>
<dbReference type="InterPro" id="IPR004045">
    <property type="entry name" value="Glutathione_S-Trfase_N"/>
</dbReference>
<dbReference type="STRING" id="195913.SAMN04488004_11623"/>
<feature type="domain" description="GST N-terminal" evidence="1">
    <location>
        <begin position="14"/>
        <end position="81"/>
    </location>
</feature>
<evidence type="ECO:0000259" key="1">
    <source>
        <dbReference type="Pfam" id="PF13409"/>
    </source>
</evidence>
<dbReference type="Gene3D" id="1.20.1050.10">
    <property type="match status" value="1"/>
</dbReference>
<dbReference type="SUPFAM" id="SSF52833">
    <property type="entry name" value="Thioredoxin-like"/>
    <property type="match status" value="1"/>
</dbReference>
<evidence type="ECO:0000313" key="3">
    <source>
        <dbReference type="Proteomes" id="UP000199550"/>
    </source>
</evidence>
<dbReference type="InterPro" id="IPR036249">
    <property type="entry name" value="Thioredoxin-like_sf"/>
</dbReference>
<proteinExistence type="predicted"/>
<name>A0A1I4H5R8_9RHOB</name>
<dbReference type="GO" id="GO:0016740">
    <property type="term" value="F:transferase activity"/>
    <property type="evidence" value="ECO:0007669"/>
    <property type="project" value="UniProtKB-KW"/>
</dbReference>
<dbReference type="Pfam" id="PF13409">
    <property type="entry name" value="GST_N_2"/>
    <property type="match status" value="1"/>
</dbReference>
<dbReference type="RefSeq" id="WP_090190469.1">
    <property type="nucleotide sequence ID" value="NZ_FOTF01000016.1"/>
</dbReference>
<accession>A0A1I4H5R8</accession>
<dbReference type="EMBL" id="FOTF01000016">
    <property type="protein sequence ID" value="SFL37525.1"/>
    <property type="molecule type" value="Genomic_DNA"/>
</dbReference>
<protein>
    <submittedName>
        <fullName evidence="2">Glutathione S-transferase</fullName>
    </submittedName>
</protein>
<evidence type="ECO:0000313" key="2">
    <source>
        <dbReference type="EMBL" id="SFL37525.1"/>
    </source>
</evidence>
<dbReference type="CDD" id="cd03194">
    <property type="entry name" value="GST_C_3"/>
    <property type="match status" value="1"/>
</dbReference>
<dbReference type="Gene3D" id="3.40.30.10">
    <property type="entry name" value="Glutaredoxin"/>
    <property type="match status" value="1"/>
</dbReference>
<dbReference type="AlphaFoldDB" id="A0A1I4H5R8"/>
<keyword evidence="2" id="KW-0808">Transferase</keyword>
<keyword evidence="3" id="KW-1185">Reference proteome</keyword>